<proteinExistence type="inferred from homology"/>
<feature type="compositionally biased region" description="Polar residues" evidence="3">
    <location>
        <begin position="15"/>
        <end position="29"/>
    </location>
</feature>
<evidence type="ECO:0000256" key="2">
    <source>
        <dbReference type="ARBA" id="ARBA00023002"/>
    </source>
</evidence>
<feature type="domain" description="FAD-binding PCMH-type" evidence="4">
    <location>
        <begin position="117"/>
        <end position="300"/>
    </location>
</feature>
<dbReference type="InterPro" id="IPR016166">
    <property type="entry name" value="FAD-bd_PCMH"/>
</dbReference>
<name>A0A8H6V486_9EURO</name>
<evidence type="ECO:0000256" key="3">
    <source>
        <dbReference type="SAM" id="MobiDB-lite"/>
    </source>
</evidence>
<evidence type="ECO:0000313" key="6">
    <source>
        <dbReference type="Proteomes" id="UP000662466"/>
    </source>
</evidence>
<organism evidence="5 6">
    <name type="scientific">Aspergillus hiratsukae</name>
    <dbReference type="NCBI Taxonomy" id="1194566"/>
    <lineage>
        <taxon>Eukaryota</taxon>
        <taxon>Fungi</taxon>
        <taxon>Dikarya</taxon>
        <taxon>Ascomycota</taxon>
        <taxon>Pezizomycotina</taxon>
        <taxon>Eurotiomycetes</taxon>
        <taxon>Eurotiomycetidae</taxon>
        <taxon>Eurotiales</taxon>
        <taxon>Aspergillaceae</taxon>
        <taxon>Aspergillus</taxon>
        <taxon>Aspergillus subgen. Fumigati</taxon>
    </lineage>
</organism>
<comment type="caution">
    <text evidence="5">The sequence shown here is derived from an EMBL/GenBank/DDBJ whole genome shotgun (WGS) entry which is preliminary data.</text>
</comment>
<comment type="similarity">
    <text evidence="1">Belongs to the oxygen-dependent FAD-linked oxidoreductase family.</text>
</comment>
<dbReference type="Gene3D" id="3.40.462.20">
    <property type="match status" value="1"/>
</dbReference>
<dbReference type="InterPro" id="IPR006094">
    <property type="entry name" value="Oxid_FAD_bind_N"/>
</dbReference>
<accession>A0A8H6V486</accession>
<dbReference type="EMBL" id="JACBAF010001773">
    <property type="protein sequence ID" value="KAF7173345.1"/>
    <property type="molecule type" value="Genomic_DNA"/>
</dbReference>
<dbReference type="InterPro" id="IPR012951">
    <property type="entry name" value="BBE"/>
</dbReference>
<dbReference type="SUPFAM" id="SSF56176">
    <property type="entry name" value="FAD-binding/transporter-associated domain-like"/>
    <property type="match status" value="1"/>
</dbReference>
<evidence type="ECO:0000313" key="5">
    <source>
        <dbReference type="EMBL" id="KAF7173345.1"/>
    </source>
</evidence>
<feature type="region of interest" description="Disordered" evidence="3">
    <location>
        <begin position="1"/>
        <end position="30"/>
    </location>
</feature>
<dbReference type="Pfam" id="PF01565">
    <property type="entry name" value="FAD_binding_4"/>
    <property type="match status" value="1"/>
</dbReference>
<dbReference type="Pfam" id="PF08031">
    <property type="entry name" value="BBE"/>
    <property type="match status" value="1"/>
</dbReference>
<gene>
    <name evidence="5" type="ORF">CNMCM6106_007431</name>
</gene>
<protein>
    <recommendedName>
        <fullName evidence="4">FAD-binding PCMH-type domain-containing protein</fullName>
    </recommendedName>
</protein>
<dbReference type="InterPro" id="IPR016169">
    <property type="entry name" value="FAD-bd_PCMH_sub2"/>
</dbReference>
<dbReference type="PROSITE" id="PS51387">
    <property type="entry name" value="FAD_PCMH"/>
    <property type="match status" value="1"/>
</dbReference>
<dbReference type="InterPro" id="IPR050432">
    <property type="entry name" value="FAD-linked_Oxidoreductases_BP"/>
</dbReference>
<dbReference type="PANTHER" id="PTHR13878:SF91">
    <property type="entry name" value="FAD BINDING DOMAIN PROTEIN (AFU_ORTHOLOGUE AFUA_6G12070)-RELATED"/>
    <property type="match status" value="1"/>
</dbReference>
<sequence length="1635" mass="185363">MERSGASASAFRASTPSEYNSHTGQSSWPSAKEWASFNSSLSGRLHRTVPYAATCYYSSPYYDPSACVVAAENYTTKQVRTDVYGAATTLNWEVCHTETCALNAVTPSKSLSDDCHLGRLSSLYVDASEPQHVVTAVKFARKHNLRVTVKNTGHDYFGRSTSPNTLAIWTHRMNTMKYHADFVASNCPVSNGQHIGEIGAGAQASDVYTYFQEFNMDVTGGNEGSVGLAGRFGQGGGHGISGPSYGLMVDNAVEFDVVTADGQFRTINRCNDPELFWAMRGGGGGTFAILTSYRFQLHPAVNINVYQLEANFTLHGNETANYPALEQLLTQHATNQPVWSHHNISGHAYYWPTQAEIYLVLPSDDETALKSLTSEFASFVTNNPSIRVGKSTYTTYPKYTEFLQVTNKIAGRLTPDGIFGVVTGRLMPESLFESRHTVTDLVQAVLDGIRLSNKLLPETSVSQVIMTTPVNHQNGDATSVNPAWRSALWHVLMTGGWTEQLSNSTEAELLETWLDTVEPMKELTPGGGCYLNEGHYLEPEWQETFFGSNYPELLRIKKKVLRTKDLWDEVYCQRFFVSGPQSRFFQVAWGPPESALSQPELIHSQVLSELERLEQAEDQQRQIITSKCHYTEVNPWLEKTQWPDYVQGYTFTQLAALACLPDQEESILELCIDSLDAIVDQAFQSVADQKINAFDQARINSFVCDAYQRPSHRPIFHKLTPSTNRRYRDIWKRLLCFLYRTAQPSQPVQLRHVLTHTQVVHLQQMVMVAETVEALRASQPSDLGGNPPTTNQPEQLQRLNRACLLLCISILDHTIKGDLFESVAIGFFAILGIDEHNQCFRDPHSYTPILSGFIKIAQMLVIQRAVLATEEKDINQPSDLLNQMRERFMIHGSASPVGWALRLRTYGKKILKYSTTIAPGHVDWSEDAATLAYRDLRLHLPSFQHFIQQQIEMAESKLGRLLLLSDAEDGHTRAPALNLSLLRDDPSITDRGWNFLQNPLNQQQVSGHERWLLDRVINQSNLRVKFLNLDTLDGKQLRWKINAVKEYLDSVEEFLERLFLICHITSGLPPRGTEILSLRHVNTVCSQHHRNIFIDHGLVSLVTAYHKGYHVTGSTKIIHRYLPEQASRLLVHYLWLVLPFQRQLRIRINSFLQRPRVWDRPIFIELKPSTYRAYRQVWQRLVCFAYRASQPADPEAESATVTLRHQYTTAQLAALDAMELAATELLRGHSDQHPVEHDATEVATLAVQEQLDRACLDLAIALLDHPLKGDLFESVLVGFLAVLGVNAENQTFRDPYGYTSYLSALVKIAQMLVVQRAVQMADDGQVAHPADALDDMRERFLLPGVATPFAWVMRLRTFGKRIQNTTTSLGYIYWSDDQETLSYKELQLTMPGLRRFIRVQVELAQYELEQLFLIHDEEAREAVIPQLNLNQLTDDPTNNKRGWNFLQDPRNHAVLSTTGQRWLLDRVLTVDWLRAEWVEVRPSDSQMVWHASVVDHYLQQVDKFLERLLLLIHLTAGQPARATELLSLRHSNTVCGRHRNVFIEHGLVSTVTTYHKGYSMTNSTKIIHRYLPAEVSELVVYYLWLILPFARAIQRLAYTLVRGRLHYSRFSPPLIGWRALVWFSLAACLCSALIA</sequence>
<dbReference type="InterPro" id="IPR036318">
    <property type="entry name" value="FAD-bd_PCMH-like_sf"/>
</dbReference>
<dbReference type="Proteomes" id="UP000662466">
    <property type="component" value="Unassembled WGS sequence"/>
</dbReference>
<dbReference type="Gene3D" id="3.30.465.10">
    <property type="match status" value="1"/>
</dbReference>
<dbReference type="GO" id="GO:0071949">
    <property type="term" value="F:FAD binding"/>
    <property type="evidence" value="ECO:0007669"/>
    <property type="project" value="InterPro"/>
</dbReference>
<evidence type="ECO:0000256" key="1">
    <source>
        <dbReference type="ARBA" id="ARBA00005466"/>
    </source>
</evidence>
<reference evidence="5" key="1">
    <citation type="submission" date="2020-06" db="EMBL/GenBank/DDBJ databases">
        <title>Draft genome sequences of strains closely related to Aspergillus parafelis and Aspergillus hiratsukae.</title>
        <authorList>
            <person name="Dos Santos R.A.C."/>
            <person name="Rivero-Menendez O."/>
            <person name="Steenwyk J.L."/>
            <person name="Mead M.E."/>
            <person name="Goldman G.H."/>
            <person name="Alastruey-Izquierdo A."/>
            <person name="Rokas A."/>
        </authorList>
    </citation>
    <scope>NUCLEOTIDE SEQUENCE</scope>
    <source>
        <strain evidence="5">CNM-CM6106</strain>
    </source>
</reference>
<dbReference type="PANTHER" id="PTHR13878">
    <property type="entry name" value="GULONOLACTONE OXIDASE"/>
    <property type="match status" value="1"/>
</dbReference>
<keyword evidence="2" id="KW-0560">Oxidoreductase</keyword>
<evidence type="ECO:0000259" key="4">
    <source>
        <dbReference type="PROSITE" id="PS51387"/>
    </source>
</evidence>
<dbReference type="GO" id="GO:0016491">
    <property type="term" value="F:oxidoreductase activity"/>
    <property type="evidence" value="ECO:0007669"/>
    <property type="project" value="UniProtKB-KW"/>
</dbReference>
<feature type="compositionally biased region" description="Low complexity" evidence="3">
    <location>
        <begin position="1"/>
        <end position="14"/>
    </location>
</feature>